<dbReference type="SUPFAM" id="SSF117396">
    <property type="entry name" value="TM1631-like"/>
    <property type="match status" value="1"/>
</dbReference>
<dbReference type="Pfam" id="PF01904">
    <property type="entry name" value="DUF72"/>
    <property type="match status" value="1"/>
</dbReference>
<dbReference type="EMBL" id="JAVDXQ010000001">
    <property type="protein sequence ID" value="MDR7294754.1"/>
    <property type="molecule type" value="Genomic_DNA"/>
</dbReference>
<dbReference type="Gene3D" id="3.20.20.410">
    <property type="entry name" value="Protein of unknown function UPF0759"/>
    <property type="match status" value="1"/>
</dbReference>
<dbReference type="PANTHER" id="PTHR30348">
    <property type="entry name" value="UNCHARACTERIZED PROTEIN YECE"/>
    <property type="match status" value="1"/>
</dbReference>
<gene>
    <name evidence="1" type="ORF">J2X16_000075</name>
</gene>
<name>A0ABU1Z2A9_9BURK</name>
<evidence type="ECO:0000313" key="2">
    <source>
        <dbReference type="Proteomes" id="UP001180536"/>
    </source>
</evidence>
<protein>
    <submittedName>
        <fullName evidence="1">Uncharacterized protein YecE (DUF72 family)</fullName>
    </submittedName>
</protein>
<dbReference type="Proteomes" id="UP001180536">
    <property type="component" value="Unassembled WGS sequence"/>
</dbReference>
<keyword evidence="2" id="KW-1185">Reference proteome</keyword>
<dbReference type="RefSeq" id="WP_310340360.1">
    <property type="nucleotide sequence ID" value="NZ_JAVDXQ010000001.1"/>
</dbReference>
<dbReference type="InterPro" id="IPR002763">
    <property type="entry name" value="DUF72"/>
</dbReference>
<evidence type="ECO:0000313" key="1">
    <source>
        <dbReference type="EMBL" id="MDR7294754.1"/>
    </source>
</evidence>
<dbReference type="InterPro" id="IPR036520">
    <property type="entry name" value="UPF0759_sf"/>
</dbReference>
<accession>A0ABU1Z2A9</accession>
<comment type="caution">
    <text evidence="1">The sequence shown here is derived from an EMBL/GenBank/DDBJ whole genome shotgun (WGS) entry which is preliminary data.</text>
</comment>
<reference evidence="1 2" key="1">
    <citation type="submission" date="2023-07" db="EMBL/GenBank/DDBJ databases">
        <title>Sorghum-associated microbial communities from plants grown in Nebraska, USA.</title>
        <authorList>
            <person name="Schachtman D."/>
        </authorList>
    </citation>
    <scope>NUCLEOTIDE SEQUENCE [LARGE SCALE GENOMIC DNA]</scope>
    <source>
        <strain evidence="1 2">BE310</strain>
    </source>
</reference>
<sequence>MPDPSSTHPAPARAFIGTAGWSIPAAVADRFPAEGSQLQRYAAVMNGVEINSSFHRSHRPQTYERWAASTPAHFRFAVKCPKQISHEARLDGVQEALARFVGEAGALGRKWTVLLVQLPPSLACDARVAGRFFEQARAAYGGAIVCEPRHASWFTPEAVRMLRDHGIARAGVDPAKWPGADEPVVHRRLAYCRWHGSPRLYWSPYEEDWLRARLASLQARPKSAACWCIFDNTASGAALHNALELQAMLA</sequence>
<proteinExistence type="predicted"/>
<organism evidence="1 2">
    <name type="scientific">Pelomonas aquatica</name>
    <dbReference type="NCBI Taxonomy" id="431058"/>
    <lineage>
        <taxon>Bacteria</taxon>
        <taxon>Pseudomonadati</taxon>
        <taxon>Pseudomonadota</taxon>
        <taxon>Betaproteobacteria</taxon>
        <taxon>Burkholderiales</taxon>
        <taxon>Sphaerotilaceae</taxon>
        <taxon>Roseateles</taxon>
    </lineage>
</organism>
<dbReference type="PANTHER" id="PTHR30348:SF14">
    <property type="entry name" value="BLR8050 PROTEIN"/>
    <property type="match status" value="1"/>
</dbReference>